<keyword evidence="3" id="KW-1185">Reference proteome</keyword>
<dbReference type="RefSeq" id="WP_138087328.1">
    <property type="nucleotide sequence ID" value="NZ_VAUV01000011.1"/>
</dbReference>
<proteinExistence type="predicted"/>
<evidence type="ECO:0000313" key="2">
    <source>
        <dbReference type="EMBL" id="TLD69870.1"/>
    </source>
</evidence>
<comment type="caution">
    <text evidence="2">The sequence shown here is derived from an EMBL/GenBank/DDBJ whole genome shotgun (WGS) entry which is preliminary data.</text>
</comment>
<gene>
    <name evidence="2" type="ORF">FEM03_16260</name>
</gene>
<feature type="transmembrane region" description="Helical" evidence="1">
    <location>
        <begin position="80"/>
        <end position="99"/>
    </location>
</feature>
<sequence>MRLPIGPLTLLAMAAVFFLPFVEFSCKGRPVATLTGYEAAFGTKMETELPFGDFLKRQGEGSGGLRLQIQEDGRTGGNRWVLAAFLVAVGGGVVALFFWRFAGVLAGVSAVALLLMAQSDIQQQLQVEQVALLVVTFQIGFWASLACGGLGAMLCFRK</sequence>
<evidence type="ECO:0000256" key="1">
    <source>
        <dbReference type="SAM" id="Phobius"/>
    </source>
</evidence>
<protein>
    <submittedName>
        <fullName evidence="2">Uncharacterized protein</fullName>
    </submittedName>
</protein>
<organism evidence="2 3">
    <name type="scientific">Phragmitibacter flavus</name>
    <dbReference type="NCBI Taxonomy" id="2576071"/>
    <lineage>
        <taxon>Bacteria</taxon>
        <taxon>Pseudomonadati</taxon>
        <taxon>Verrucomicrobiota</taxon>
        <taxon>Verrucomicrobiia</taxon>
        <taxon>Verrucomicrobiales</taxon>
        <taxon>Verrucomicrobiaceae</taxon>
        <taxon>Phragmitibacter</taxon>
    </lineage>
</organism>
<evidence type="ECO:0000313" key="3">
    <source>
        <dbReference type="Proteomes" id="UP000306196"/>
    </source>
</evidence>
<name>A0A5R8KC45_9BACT</name>
<accession>A0A5R8KC45</accession>
<reference evidence="2 3" key="1">
    <citation type="submission" date="2019-05" db="EMBL/GenBank/DDBJ databases">
        <title>Verrucobacter flavum gen. nov., sp. nov. a new member of the family Verrucomicrobiaceae.</title>
        <authorList>
            <person name="Szuroczki S."/>
            <person name="Abbaszade G."/>
            <person name="Szabo A."/>
            <person name="Felfoldi T."/>
            <person name="Schumann P."/>
            <person name="Boka K."/>
            <person name="Keki Z."/>
            <person name="Toumi M."/>
            <person name="Toth E."/>
        </authorList>
    </citation>
    <scope>NUCLEOTIDE SEQUENCE [LARGE SCALE GENOMIC DNA]</scope>
    <source>
        <strain evidence="2 3">MG-N-17</strain>
    </source>
</reference>
<dbReference type="OrthoDB" id="193233at2"/>
<keyword evidence="1" id="KW-1133">Transmembrane helix</keyword>
<keyword evidence="1" id="KW-0472">Membrane</keyword>
<dbReference type="AlphaFoldDB" id="A0A5R8KC45"/>
<feature type="transmembrane region" description="Helical" evidence="1">
    <location>
        <begin position="133"/>
        <end position="156"/>
    </location>
</feature>
<dbReference type="Proteomes" id="UP000306196">
    <property type="component" value="Unassembled WGS sequence"/>
</dbReference>
<dbReference type="EMBL" id="VAUV01000011">
    <property type="protein sequence ID" value="TLD69870.1"/>
    <property type="molecule type" value="Genomic_DNA"/>
</dbReference>
<keyword evidence="1" id="KW-0812">Transmembrane</keyword>